<protein>
    <submittedName>
        <fullName evidence="3">Fe-S cluster biogenesis protein NfuA</fullName>
    </submittedName>
</protein>
<dbReference type="RefSeq" id="WP_179478183.1">
    <property type="nucleotide sequence ID" value="NZ_JACCFW010000001.1"/>
</dbReference>
<dbReference type="InterPro" id="IPR001075">
    <property type="entry name" value="NIF_FeS_clus_asmbl_NifU_C"/>
</dbReference>
<evidence type="ECO:0000256" key="1">
    <source>
        <dbReference type="ARBA" id="ARBA00049958"/>
    </source>
</evidence>
<feature type="domain" description="NIF system FeS cluster assembly NifU C-terminal" evidence="2">
    <location>
        <begin position="105"/>
        <end position="167"/>
    </location>
</feature>
<dbReference type="Pfam" id="PF01106">
    <property type="entry name" value="NifU"/>
    <property type="match status" value="1"/>
</dbReference>
<dbReference type="Gene3D" id="3.30.300.130">
    <property type="entry name" value="Fe-S cluster assembly (FSCA)"/>
    <property type="match status" value="1"/>
</dbReference>
<organism evidence="3 4">
    <name type="scientific">Allobranchiibius huperziae</name>
    <dbReference type="NCBI Taxonomy" id="1874116"/>
    <lineage>
        <taxon>Bacteria</taxon>
        <taxon>Bacillati</taxon>
        <taxon>Actinomycetota</taxon>
        <taxon>Actinomycetes</taxon>
        <taxon>Micrococcales</taxon>
        <taxon>Dermacoccaceae</taxon>
        <taxon>Allobranchiibius</taxon>
    </lineage>
</organism>
<sequence>MSAVPLHAEATADPQTVHWVVPSGSVQVLGEVVAAPGDFGGLLADGTLRTVTVRATGIDIVLADGCAWREYGARVGASLAQALLEPAGWRAQWEVGADDELRAAVDEVLEGPAGDYIRSHGGHAEVMSAHDGRVELRLSGTCSHCPAAGITLHERLEGEIRALAPGLRELTAHETPGARERVLLSIGRRRAG</sequence>
<evidence type="ECO:0000313" key="3">
    <source>
        <dbReference type="EMBL" id="NYJ73129.1"/>
    </source>
</evidence>
<dbReference type="AlphaFoldDB" id="A0A853DAW4"/>
<dbReference type="InterPro" id="IPR034904">
    <property type="entry name" value="FSCA_dom_sf"/>
</dbReference>
<dbReference type="GO" id="GO:0016226">
    <property type="term" value="P:iron-sulfur cluster assembly"/>
    <property type="evidence" value="ECO:0007669"/>
    <property type="project" value="InterPro"/>
</dbReference>
<dbReference type="SUPFAM" id="SSF117916">
    <property type="entry name" value="Fe-S cluster assembly (FSCA) domain-like"/>
    <property type="match status" value="1"/>
</dbReference>
<comment type="function">
    <text evidence="1">May be involved in the formation or repair of [Fe-S] clusters present in iron-sulfur proteins.</text>
</comment>
<dbReference type="EMBL" id="JACCFW010000001">
    <property type="protein sequence ID" value="NYJ73129.1"/>
    <property type="molecule type" value="Genomic_DNA"/>
</dbReference>
<reference evidence="3 4" key="1">
    <citation type="submission" date="2020-07" db="EMBL/GenBank/DDBJ databases">
        <title>Sequencing the genomes of 1000 actinobacteria strains.</title>
        <authorList>
            <person name="Klenk H.-P."/>
        </authorList>
    </citation>
    <scope>NUCLEOTIDE SEQUENCE [LARGE SCALE GENOMIC DNA]</scope>
    <source>
        <strain evidence="3 4">DSM 29531</strain>
    </source>
</reference>
<accession>A0A853DAW4</accession>
<evidence type="ECO:0000313" key="4">
    <source>
        <dbReference type="Proteomes" id="UP000571817"/>
    </source>
</evidence>
<comment type="caution">
    <text evidence="3">The sequence shown here is derived from an EMBL/GenBank/DDBJ whole genome shotgun (WGS) entry which is preliminary data.</text>
</comment>
<keyword evidence="4" id="KW-1185">Reference proteome</keyword>
<dbReference type="Proteomes" id="UP000571817">
    <property type="component" value="Unassembled WGS sequence"/>
</dbReference>
<proteinExistence type="predicted"/>
<evidence type="ECO:0000259" key="2">
    <source>
        <dbReference type="Pfam" id="PF01106"/>
    </source>
</evidence>
<dbReference type="GO" id="GO:0051536">
    <property type="term" value="F:iron-sulfur cluster binding"/>
    <property type="evidence" value="ECO:0007669"/>
    <property type="project" value="InterPro"/>
</dbReference>
<dbReference type="GO" id="GO:0005506">
    <property type="term" value="F:iron ion binding"/>
    <property type="evidence" value="ECO:0007669"/>
    <property type="project" value="InterPro"/>
</dbReference>
<gene>
    <name evidence="3" type="ORF">HNR15_000092</name>
</gene>
<name>A0A853DAW4_9MICO</name>